<dbReference type="RefSeq" id="WP_125016384.1">
    <property type="nucleotide sequence ID" value="NZ_QWEZ01000002.1"/>
</dbReference>
<organism evidence="2 3">
    <name type="scientific">Aestuariirhabdus litorea</name>
    <dbReference type="NCBI Taxonomy" id="2528527"/>
    <lineage>
        <taxon>Bacteria</taxon>
        <taxon>Pseudomonadati</taxon>
        <taxon>Pseudomonadota</taxon>
        <taxon>Gammaproteobacteria</taxon>
        <taxon>Oceanospirillales</taxon>
        <taxon>Aestuariirhabdaceae</taxon>
        <taxon>Aestuariirhabdus</taxon>
    </lineage>
</organism>
<reference evidence="2 3" key="1">
    <citation type="submission" date="2018-08" db="EMBL/GenBank/DDBJ databases">
        <authorList>
            <person name="Khan S.A."/>
        </authorList>
    </citation>
    <scope>NUCLEOTIDE SEQUENCE [LARGE SCALE GENOMIC DNA]</scope>
    <source>
        <strain evidence="2 3">GTF-13</strain>
    </source>
</reference>
<dbReference type="Gene3D" id="3.30.450.20">
    <property type="entry name" value="PAS domain"/>
    <property type="match status" value="1"/>
</dbReference>
<evidence type="ECO:0000259" key="1">
    <source>
        <dbReference type="PROSITE" id="PS50883"/>
    </source>
</evidence>
<feature type="domain" description="EAL" evidence="1">
    <location>
        <begin position="1"/>
        <end position="254"/>
    </location>
</feature>
<dbReference type="SMART" id="SM00052">
    <property type="entry name" value="EAL"/>
    <property type="match status" value="1"/>
</dbReference>
<protein>
    <submittedName>
        <fullName evidence="2">EAL domain-containing protein</fullName>
    </submittedName>
</protein>
<name>A0A3P3VJP8_9GAMM</name>
<evidence type="ECO:0000313" key="2">
    <source>
        <dbReference type="EMBL" id="RRJ82547.1"/>
    </source>
</evidence>
<sequence>MHLSSINRQGFHDQYRGLSLYSHFQPIVSLSHQRVVGYEALVRSSSDERTVPPLQLFQLASRLDEEYLLDSRIRALHLQNYAAQRARGQWLFINVNPETATRDLAAPQRLWSLLAEYGLRPQQVVIEILEKRFRDESLLHDIVAFYKELGFLVAIDDFGAGESNFNRIWRIEPDIVKLDRSNIVQAESKPQVRRILPRLIALIRETGALTLIEGVETREQAMIAMETEVDLLQGYYLAHPEAGFLAHNESVINTIHRLHETSLRSSQQLDNSYVQWRNRFSERMQRAAQHVSHSDNLHSACDCLMKEDRALRCYLLDRRGVQQGEALLQPAVKAGSEQRFTPLLDSSGACWSRRSYFRRAMAAPGRVHFSRPYMSATDGDLCMTLSLGFFSSLGQQAVLCLDVRADQLLAASA</sequence>
<comment type="caution">
    <text evidence="2">The sequence shown here is derived from an EMBL/GenBank/DDBJ whole genome shotgun (WGS) entry which is preliminary data.</text>
</comment>
<dbReference type="InterPro" id="IPR001633">
    <property type="entry name" value="EAL_dom"/>
</dbReference>
<dbReference type="InterPro" id="IPR050706">
    <property type="entry name" value="Cyclic-di-GMP_PDE-like"/>
</dbReference>
<dbReference type="SUPFAM" id="SSF141868">
    <property type="entry name" value="EAL domain-like"/>
    <property type="match status" value="1"/>
</dbReference>
<reference evidence="2 3" key="2">
    <citation type="submission" date="2018-12" db="EMBL/GenBank/DDBJ databases">
        <title>Simiduia agarivorans gen. nov., sp. nov., a marine, agarolytic bacterium isolated from shallow coastal water from Keelung, Taiwan.</title>
        <authorList>
            <person name="Shieh W.Y."/>
        </authorList>
    </citation>
    <scope>NUCLEOTIDE SEQUENCE [LARGE SCALE GENOMIC DNA]</scope>
    <source>
        <strain evidence="2 3">GTF-13</strain>
    </source>
</reference>
<dbReference type="GO" id="GO:0071111">
    <property type="term" value="F:cyclic-guanylate-specific phosphodiesterase activity"/>
    <property type="evidence" value="ECO:0007669"/>
    <property type="project" value="InterPro"/>
</dbReference>
<dbReference type="InterPro" id="IPR035919">
    <property type="entry name" value="EAL_sf"/>
</dbReference>
<dbReference type="Gene3D" id="3.20.20.450">
    <property type="entry name" value="EAL domain"/>
    <property type="match status" value="1"/>
</dbReference>
<dbReference type="InterPro" id="IPR029151">
    <property type="entry name" value="Sensor-like_sf"/>
</dbReference>
<gene>
    <name evidence="2" type="ORF">D0544_11810</name>
</gene>
<keyword evidence="3" id="KW-1185">Reference proteome</keyword>
<dbReference type="PROSITE" id="PS50883">
    <property type="entry name" value="EAL"/>
    <property type="match status" value="1"/>
</dbReference>
<dbReference type="EMBL" id="QWEZ01000002">
    <property type="protein sequence ID" value="RRJ82547.1"/>
    <property type="molecule type" value="Genomic_DNA"/>
</dbReference>
<dbReference type="Pfam" id="PF00563">
    <property type="entry name" value="EAL"/>
    <property type="match status" value="1"/>
</dbReference>
<dbReference type="AlphaFoldDB" id="A0A3P3VJP8"/>
<dbReference type="PANTHER" id="PTHR33121">
    <property type="entry name" value="CYCLIC DI-GMP PHOSPHODIESTERASE PDEF"/>
    <property type="match status" value="1"/>
</dbReference>
<dbReference type="CDD" id="cd01948">
    <property type="entry name" value="EAL"/>
    <property type="match status" value="1"/>
</dbReference>
<evidence type="ECO:0000313" key="3">
    <source>
        <dbReference type="Proteomes" id="UP000280792"/>
    </source>
</evidence>
<accession>A0A3P3VJP8</accession>
<proteinExistence type="predicted"/>
<dbReference type="PANTHER" id="PTHR33121:SF76">
    <property type="entry name" value="SIGNALING PROTEIN"/>
    <property type="match status" value="1"/>
</dbReference>
<dbReference type="SUPFAM" id="SSF103190">
    <property type="entry name" value="Sensory domain-like"/>
    <property type="match status" value="1"/>
</dbReference>
<dbReference type="Proteomes" id="UP000280792">
    <property type="component" value="Unassembled WGS sequence"/>
</dbReference>